<gene>
    <name evidence="3" type="ORF">TTHERM_00540300</name>
</gene>
<feature type="compositionally biased region" description="Polar residues" evidence="1">
    <location>
        <begin position="17"/>
        <end position="26"/>
    </location>
</feature>
<feature type="compositionally biased region" description="Basic and acidic residues" evidence="1">
    <location>
        <begin position="172"/>
        <end position="182"/>
    </location>
</feature>
<dbReference type="EMBL" id="GG662849">
    <property type="protein sequence ID" value="EAR87710.2"/>
    <property type="molecule type" value="Genomic_DNA"/>
</dbReference>
<feature type="compositionally biased region" description="Basic and acidic residues" evidence="1">
    <location>
        <begin position="213"/>
        <end position="223"/>
    </location>
</feature>
<feature type="region of interest" description="Disordered" evidence="1">
    <location>
        <begin position="163"/>
        <end position="253"/>
    </location>
</feature>
<accession>I7MDJ2</accession>
<dbReference type="AlphaFoldDB" id="I7MDJ2"/>
<dbReference type="PROSITE" id="PS51205">
    <property type="entry name" value="VPS9"/>
    <property type="match status" value="1"/>
</dbReference>
<proteinExistence type="predicted"/>
<feature type="domain" description="VPS9" evidence="2">
    <location>
        <begin position="664"/>
        <end position="818"/>
    </location>
</feature>
<evidence type="ECO:0000259" key="2">
    <source>
        <dbReference type="PROSITE" id="PS51205"/>
    </source>
</evidence>
<dbReference type="InterPro" id="IPR003123">
    <property type="entry name" value="VPS9"/>
</dbReference>
<feature type="compositionally biased region" description="Acidic residues" evidence="1">
    <location>
        <begin position="630"/>
        <end position="642"/>
    </location>
</feature>
<reference evidence="4" key="1">
    <citation type="journal article" date="2006" name="PLoS Biol.">
        <title>Macronuclear genome sequence of the ciliate Tetrahymena thermophila, a model eukaryote.</title>
        <authorList>
            <person name="Eisen J.A."/>
            <person name="Coyne R.S."/>
            <person name="Wu M."/>
            <person name="Wu D."/>
            <person name="Thiagarajan M."/>
            <person name="Wortman J.R."/>
            <person name="Badger J.H."/>
            <person name="Ren Q."/>
            <person name="Amedeo P."/>
            <person name="Jones K.M."/>
            <person name="Tallon L.J."/>
            <person name="Delcher A.L."/>
            <person name="Salzberg S.L."/>
            <person name="Silva J.C."/>
            <person name="Haas B.J."/>
            <person name="Majoros W.H."/>
            <person name="Farzad M."/>
            <person name="Carlton J.M."/>
            <person name="Smith R.K. Jr."/>
            <person name="Garg J."/>
            <person name="Pearlman R.E."/>
            <person name="Karrer K.M."/>
            <person name="Sun L."/>
            <person name="Manning G."/>
            <person name="Elde N.C."/>
            <person name="Turkewitz A.P."/>
            <person name="Asai D.J."/>
            <person name="Wilkes D.E."/>
            <person name="Wang Y."/>
            <person name="Cai H."/>
            <person name="Collins K."/>
            <person name="Stewart B.A."/>
            <person name="Lee S.R."/>
            <person name="Wilamowska K."/>
            <person name="Weinberg Z."/>
            <person name="Ruzzo W.L."/>
            <person name="Wloga D."/>
            <person name="Gaertig J."/>
            <person name="Frankel J."/>
            <person name="Tsao C.-C."/>
            <person name="Gorovsky M.A."/>
            <person name="Keeling P.J."/>
            <person name="Waller R.F."/>
            <person name="Patron N.J."/>
            <person name="Cherry J.M."/>
            <person name="Stover N.A."/>
            <person name="Krieger C.J."/>
            <person name="del Toro C."/>
            <person name="Ryder H.F."/>
            <person name="Williamson S.C."/>
            <person name="Barbeau R.A."/>
            <person name="Hamilton E.P."/>
            <person name="Orias E."/>
        </authorList>
    </citation>
    <scope>NUCLEOTIDE SEQUENCE [LARGE SCALE GENOMIC DNA]</scope>
    <source>
        <strain evidence="4">SB210</strain>
    </source>
</reference>
<evidence type="ECO:0000256" key="1">
    <source>
        <dbReference type="SAM" id="MobiDB-lite"/>
    </source>
</evidence>
<name>I7MDJ2_TETTS</name>
<sequence length="878" mass="102376">MGTNNSKQRLKDRRDLSQQSVSTELDNSSSSYYSNYEELRIVKESNCLSCQFKKGKKPNWLRFFHSKCDKMILSNIPWAYEGKLISEMKGKRDYRGEYDDVFNANLKKIKQIMSERPIVVQEEPEVNMNNLLGDLDTTQNPNQNQNNFAFQNQKNAHLHHNQGENNQIRGSESSHKRSEKHFGSSNLTNENEFQSVKSDLLSNPTPVNNFPDGQKRSHRHDDQSNYQSCNSNTNNINQNKLQKEDPTNISGYIPTNYNHNVHNNSFPSYMLENQFQGLRAGHGSMIKDIDPDTQKKNLQFYFECTTRISQHLDDHNFTLFQIRQLFITSFYARYSLQIKQYREQLEVQKKKQEETLNTNQNPTESQEIPKDQFQQQIEQNQAPQVVPLDQLQHGQESNYLYNNISSYRFSSEEKYSPMIDAFKIYKNAIREFQYFVKIYMEVIKQYYDIHYKKNVFMNEDLKQLFSYHNFQNFVISKVFQNEKIPKILIELIKLVIPDDRELISSIDRSRLTPQMFGIPAHLSLDEETRRLFGSQGFISSDGFGSIKEELEEQNDKSYSTCNKPQPKLQAQKISDQNAINSDKYSKSSSFTDTIDSNFQSKQSSHQQVFVSPLIQPSQPQAKEKGKKQEDDEDEFDIENNDEEQDIIFELKVNNKSKMQVMQYYQQNDPLRGNSTIFNSDQVQGVQNQGGEAEQQQQQQQKVNPYQKCIDYIHQMKNSTTPTGKFKSIILACESIQKCITEYYKQNGRTFNTSLDEQSIISILTYAIAQTGFSNLDAHCKFVQSFYKNPSKKIKLKYYLIAFEVSVRNVQELYYTLYQQEKSTDSTNVSDRSPQVIIKKNIDKKLIETFGSGPNSNMLKNITGKNSFLKQTLQGVRQQ</sequence>
<protein>
    <submittedName>
        <fullName evidence="3">IQ calmodulin-binding motif protein</fullName>
    </submittedName>
</protein>
<dbReference type="Pfam" id="PF02204">
    <property type="entry name" value="VPS9"/>
    <property type="match status" value="1"/>
</dbReference>
<dbReference type="SUPFAM" id="SSF109993">
    <property type="entry name" value="VPS9 domain"/>
    <property type="match status" value="1"/>
</dbReference>
<dbReference type="InterPro" id="IPR037191">
    <property type="entry name" value="VPS9_dom_sf"/>
</dbReference>
<dbReference type="InParanoid" id="I7MDJ2"/>
<dbReference type="Gene3D" id="1.20.1050.80">
    <property type="entry name" value="VPS9 domain"/>
    <property type="match status" value="1"/>
</dbReference>
<feature type="compositionally biased region" description="Polar residues" evidence="1">
    <location>
        <begin position="355"/>
        <end position="373"/>
    </location>
</feature>
<feature type="region of interest" description="Disordered" evidence="1">
    <location>
        <begin position="1"/>
        <end position="29"/>
    </location>
</feature>
<feature type="region of interest" description="Disordered" evidence="1">
    <location>
        <begin position="554"/>
        <end position="573"/>
    </location>
</feature>
<keyword evidence="4" id="KW-1185">Reference proteome</keyword>
<organism evidence="3 4">
    <name type="scientific">Tetrahymena thermophila (strain SB210)</name>
    <dbReference type="NCBI Taxonomy" id="312017"/>
    <lineage>
        <taxon>Eukaryota</taxon>
        <taxon>Sar</taxon>
        <taxon>Alveolata</taxon>
        <taxon>Ciliophora</taxon>
        <taxon>Intramacronucleata</taxon>
        <taxon>Oligohymenophorea</taxon>
        <taxon>Hymenostomatida</taxon>
        <taxon>Tetrahymenina</taxon>
        <taxon>Tetrahymenidae</taxon>
        <taxon>Tetrahymena</taxon>
    </lineage>
</organism>
<dbReference type="RefSeq" id="XP_001007955.2">
    <property type="nucleotide sequence ID" value="XM_001007955.3"/>
</dbReference>
<feature type="compositionally biased region" description="Polar residues" evidence="1">
    <location>
        <begin position="183"/>
        <end position="208"/>
    </location>
</feature>
<feature type="region of interest" description="Disordered" evidence="1">
    <location>
        <begin position="352"/>
        <end position="373"/>
    </location>
</feature>
<dbReference type="HOGENOM" id="CLU_327771_0_0_1"/>
<evidence type="ECO:0000313" key="3">
    <source>
        <dbReference type="EMBL" id="EAR87710.2"/>
    </source>
</evidence>
<feature type="region of interest" description="Disordered" evidence="1">
    <location>
        <begin position="595"/>
        <end position="642"/>
    </location>
</feature>
<feature type="compositionally biased region" description="Low complexity" evidence="1">
    <location>
        <begin position="224"/>
        <end position="239"/>
    </location>
</feature>
<feature type="compositionally biased region" description="Polar residues" evidence="1">
    <location>
        <begin position="595"/>
        <end position="620"/>
    </location>
</feature>
<evidence type="ECO:0000313" key="4">
    <source>
        <dbReference type="Proteomes" id="UP000009168"/>
    </source>
</evidence>
<dbReference type="KEGG" id="tet:TTHERM_00540300"/>
<dbReference type="GeneID" id="7832548"/>
<dbReference type="Proteomes" id="UP000009168">
    <property type="component" value="Unassembled WGS sequence"/>
</dbReference>